<dbReference type="GO" id="GO:0016020">
    <property type="term" value="C:membrane"/>
    <property type="evidence" value="ECO:0007669"/>
    <property type="project" value="UniProtKB-SubCell"/>
</dbReference>
<comment type="similarity">
    <text evidence="2">Belongs to the major facilitator superfamily. Vesicular transporter family.</text>
</comment>
<evidence type="ECO:0000256" key="7">
    <source>
        <dbReference type="SAM" id="MobiDB-lite"/>
    </source>
</evidence>
<dbReference type="Gene3D" id="1.20.1250.20">
    <property type="entry name" value="MFS general substrate transporter like domains"/>
    <property type="match status" value="2"/>
</dbReference>
<reference evidence="10" key="1">
    <citation type="submission" date="2021-02" db="EMBL/GenBank/DDBJ databases">
        <title>Genome sequence Cadophora malorum strain M34.</title>
        <authorList>
            <person name="Stefanovic E."/>
            <person name="Vu D."/>
            <person name="Scully C."/>
            <person name="Dijksterhuis J."/>
            <person name="Roader J."/>
            <person name="Houbraken J."/>
        </authorList>
    </citation>
    <scope>NUCLEOTIDE SEQUENCE</scope>
    <source>
        <strain evidence="10">M34</strain>
    </source>
</reference>
<evidence type="ECO:0000313" key="10">
    <source>
        <dbReference type="EMBL" id="KAG4426450.1"/>
    </source>
</evidence>
<dbReference type="Proteomes" id="UP000664132">
    <property type="component" value="Unassembled WGS sequence"/>
</dbReference>
<evidence type="ECO:0000256" key="5">
    <source>
        <dbReference type="ARBA" id="ARBA00022989"/>
    </source>
</evidence>
<proteinExistence type="inferred from homology"/>
<feature type="transmembrane region" description="Helical" evidence="8">
    <location>
        <begin position="371"/>
        <end position="391"/>
    </location>
</feature>
<dbReference type="InterPro" id="IPR036259">
    <property type="entry name" value="MFS_trans_sf"/>
</dbReference>
<organism evidence="10 11">
    <name type="scientific">Cadophora malorum</name>
    <dbReference type="NCBI Taxonomy" id="108018"/>
    <lineage>
        <taxon>Eukaryota</taxon>
        <taxon>Fungi</taxon>
        <taxon>Dikarya</taxon>
        <taxon>Ascomycota</taxon>
        <taxon>Pezizomycotina</taxon>
        <taxon>Leotiomycetes</taxon>
        <taxon>Helotiales</taxon>
        <taxon>Ploettnerulaceae</taxon>
        <taxon>Cadophora</taxon>
    </lineage>
</organism>
<evidence type="ECO:0000256" key="6">
    <source>
        <dbReference type="ARBA" id="ARBA00023136"/>
    </source>
</evidence>
<evidence type="ECO:0000256" key="1">
    <source>
        <dbReference type="ARBA" id="ARBA00004141"/>
    </source>
</evidence>
<feature type="region of interest" description="Disordered" evidence="7">
    <location>
        <begin position="227"/>
        <end position="320"/>
    </location>
</feature>
<keyword evidence="3" id="KW-0813">Transport</keyword>
<evidence type="ECO:0000256" key="2">
    <source>
        <dbReference type="ARBA" id="ARBA00006829"/>
    </source>
</evidence>
<dbReference type="CDD" id="cd17325">
    <property type="entry name" value="MFS_MdtG_SLC18_like"/>
    <property type="match status" value="1"/>
</dbReference>
<dbReference type="InterPro" id="IPR011701">
    <property type="entry name" value="MFS"/>
</dbReference>
<dbReference type="PANTHER" id="PTHR23506:SF23">
    <property type="entry name" value="GH10249P"/>
    <property type="match status" value="1"/>
</dbReference>
<comment type="caution">
    <text evidence="10">The sequence shown here is derived from an EMBL/GenBank/DDBJ whole genome shotgun (WGS) entry which is preliminary data.</text>
</comment>
<dbReference type="Pfam" id="PF07690">
    <property type="entry name" value="MFS_1"/>
    <property type="match status" value="1"/>
</dbReference>
<feature type="transmembrane region" description="Helical" evidence="8">
    <location>
        <begin position="164"/>
        <end position="186"/>
    </location>
</feature>
<keyword evidence="4 8" id="KW-0812">Transmembrane</keyword>
<evidence type="ECO:0000256" key="4">
    <source>
        <dbReference type="ARBA" id="ARBA00022692"/>
    </source>
</evidence>
<feature type="transmembrane region" description="Helical" evidence="8">
    <location>
        <begin position="134"/>
        <end position="152"/>
    </location>
</feature>
<evidence type="ECO:0000256" key="8">
    <source>
        <dbReference type="SAM" id="Phobius"/>
    </source>
</evidence>
<feature type="transmembrane region" description="Helical" evidence="8">
    <location>
        <begin position="430"/>
        <end position="454"/>
    </location>
</feature>
<keyword evidence="5 8" id="KW-1133">Transmembrane helix</keyword>
<comment type="subcellular location">
    <subcellularLocation>
        <location evidence="1">Membrane</location>
        <topology evidence="1">Multi-pass membrane protein</topology>
    </subcellularLocation>
</comment>
<dbReference type="InterPro" id="IPR001958">
    <property type="entry name" value="Tet-R_TetA/multi-R_MdtG-like"/>
</dbReference>
<accession>A0A8H7WKA3</accession>
<feature type="transmembrane region" description="Helical" evidence="8">
    <location>
        <begin position="33"/>
        <end position="61"/>
    </location>
</feature>
<feature type="transmembrane region" description="Helical" evidence="8">
    <location>
        <begin position="338"/>
        <end position="359"/>
    </location>
</feature>
<keyword evidence="6 8" id="KW-0472">Membrane</keyword>
<gene>
    <name evidence="10" type="ORF">IFR04_000332</name>
</gene>
<dbReference type="GO" id="GO:0022857">
    <property type="term" value="F:transmembrane transporter activity"/>
    <property type="evidence" value="ECO:0007669"/>
    <property type="project" value="InterPro"/>
</dbReference>
<feature type="transmembrane region" description="Helical" evidence="8">
    <location>
        <begin position="474"/>
        <end position="493"/>
    </location>
</feature>
<evidence type="ECO:0000259" key="9">
    <source>
        <dbReference type="PROSITE" id="PS50850"/>
    </source>
</evidence>
<sequence>MGMKKVKHFLSGARKDVTSSPPYLLLLRSSKTFILVTICIAVFTDIFLYGIIVPVIPFALASRASVPQSSVQSYVSILLAVYGAALLVASPLAGWYADRSSSRRLPLLIGLLALAGSTVILCLARTIALLVLGRILQGISAAIVWTVGQALLVDTVGQKDIGQILGYVSISMSVGILLAPLLGGVVYERAGYYPVFYMAFGLIALDILLRMVLIEKKIARQWLKDEVPDSEAASSPEELSRDAEKLGTVTGSHEQGSQRDEKLEEDKLGLSTTGAIREGTTPGEVSPENFEQVAASGGRNSDDRKIPEAQTTPTPTRKRTKWPPVLTLLKSRRLLTALWGWIVQGSQMTAFDSVIPLYVQRTFGWNSTGAGLIFLAIMIPGFAAPLVGWASDKYGPRWLTVTGFMLAVPFWVLLRLVTHDSLGQKVLLCALLFLIGITLTLVNAPLMAEITYVVEAKEREDPGRFGPSGAYAQAYGLFVTAFAAGSLIGPLWSGYVVESAGWGTMAWSLGLFGVSGAIPCLIWTGGLITEVNAKSGEERAIGKGALVNRGAALRAEDDVV</sequence>
<keyword evidence="11" id="KW-1185">Reference proteome</keyword>
<evidence type="ECO:0000256" key="3">
    <source>
        <dbReference type="ARBA" id="ARBA00022448"/>
    </source>
</evidence>
<feature type="transmembrane region" description="Helical" evidence="8">
    <location>
        <begin position="192"/>
        <end position="213"/>
    </location>
</feature>
<dbReference type="SUPFAM" id="SSF103473">
    <property type="entry name" value="MFS general substrate transporter"/>
    <property type="match status" value="1"/>
</dbReference>
<dbReference type="PROSITE" id="PS50850">
    <property type="entry name" value="MFS"/>
    <property type="match status" value="1"/>
</dbReference>
<name>A0A8H7WKA3_9HELO</name>
<feature type="domain" description="Major facilitator superfamily (MFS) profile" evidence="9">
    <location>
        <begin position="34"/>
        <end position="534"/>
    </location>
</feature>
<dbReference type="AlphaFoldDB" id="A0A8H7WKA3"/>
<feature type="transmembrane region" description="Helical" evidence="8">
    <location>
        <begin position="505"/>
        <end position="529"/>
    </location>
</feature>
<dbReference type="OrthoDB" id="5086884at2759"/>
<dbReference type="PANTHER" id="PTHR23506">
    <property type="entry name" value="GH10249P"/>
    <property type="match status" value="1"/>
</dbReference>
<evidence type="ECO:0000313" key="11">
    <source>
        <dbReference type="Proteomes" id="UP000664132"/>
    </source>
</evidence>
<feature type="compositionally biased region" description="Basic and acidic residues" evidence="7">
    <location>
        <begin position="256"/>
        <end position="268"/>
    </location>
</feature>
<dbReference type="InterPro" id="IPR050930">
    <property type="entry name" value="MFS_Vesicular_Transporter"/>
</dbReference>
<protein>
    <recommendedName>
        <fullName evidence="9">Major facilitator superfamily (MFS) profile domain-containing protein</fullName>
    </recommendedName>
</protein>
<dbReference type="InterPro" id="IPR020846">
    <property type="entry name" value="MFS_dom"/>
</dbReference>
<feature type="transmembrane region" description="Helical" evidence="8">
    <location>
        <begin position="107"/>
        <end position="128"/>
    </location>
</feature>
<dbReference type="EMBL" id="JAFJYH010000002">
    <property type="protein sequence ID" value="KAG4426450.1"/>
    <property type="molecule type" value="Genomic_DNA"/>
</dbReference>
<feature type="transmembrane region" description="Helical" evidence="8">
    <location>
        <begin position="73"/>
        <end position="95"/>
    </location>
</feature>
<dbReference type="PRINTS" id="PR01035">
    <property type="entry name" value="TCRTETA"/>
</dbReference>
<feature type="transmembrane region" description="Helical" evidence="8">
    <location>
        <begin position="398"/>
        <end position="418"/>
    </location>
</feature>